<dbReference type="Gene3D" id="3.40.50.850">
    <property type="entry name" value="Isochorismatase-like"/>
    <property type="match status" value="1"/>
</dbReference>
<reference evidence="4" key="1">
    <citation type="journal article" date="2020" name="Stud. Mycol.">
        <title>101 Dothideomycetes genomes: a test case for predicting lifestyles and emergence of pathogens.</title>
        <authorList>
            <person name="Haridas S."/>
            <person name="Albert R."/>
            <person name="Binder M."/>
            <person name="Bloem J."/>
            <person name="Labutti K."/>
            <person name="Salamov A."/>
            <person name="Andreopoulos B."/>
            <person name="Baker S."/>
            <person name="Barry K."/>
            <person name="Bills G."/>
            <person name="Bluhm B."/>
            <person name="Cannon C."/>
            <person name="Castanera R."/>
            <person name="Culley D."/>
            <person name="Daum C."/>
            <person name="Ezra D."/>
            <person name="Gonzalez J."/>
            <person name="Henrissat B."/>
            <person name="Kuo A."/>
            <person name="Liang C."/>
            <person name="Lipzen A."/>
            <person name="Lutzoni F."/>
            <person name="Magnuson J."/>
            <person name="Mondo S."/>
            <person name="Nolan M."/>
            <person name="Ohm R."/>
            <person name="Pangilinan J."/>
            <person name="Park H.-J."/>
            <person name="Ramirez L."/>
            <person name="Alfaro M."/>
            <person name="Sun H."/>
            <person name="Tritt A."/>
            <person name="Yoshinaga Y."/>
            <person name="Zwiers L.-H."/>
            <person name="Turgeon B."/>
            <person name="Goodwin S."/>
            <person name="Spatafora J."/>
            <person name="Crous P."/>
            <person name="Grigoriev I."/>
        </authorList>
    </citation>
    <scope>NUCLEOTIDE SEQUENCE</scope>
    <source>
        <strain evidence="4">CBS 130266</strain>
    </source>
</reference>
<comment type="similarity">
    <text evidence="1">Belongs to the isochorismatase family.</text>
</comment>
<feature type="domain" description="Isochorismatase-like" evidence="3">
    <location>
        <begin position="8"/>
        <end position="192"/>
    </location>
</feature>
<evidence type="ECO:0000259" key="3">
    <source>
        <dbReference type="Pfam" id="PF00857"/>
    </source>
</evidence>
<organism evidence="4 5">
    <name type="scientific">Tothia fuscella</name>
    <dbReference type="NCBI Taxonomy" id="1048955"/>
    <lineage>
        <taxon>Eukaryota</taxon>
        <taxon>Fungi</taxon>
        <taxon>Dikarya</taxon>
        <taxon>Ascomycota</taxon>
        <taxon>Pezizomycotina</taxon>
        <taxon>Dothideomycetes</taxon>
        <taxon>Pleosporomycetidae</taxon>
        <taxon>Venturiales</taxon>
        <taxon>Cylindrosympodiaceae</taxon>
        <taxon>Tothia</taxon>
    </lineage>
</organism>
<keyword evidence="2 4" id="KW-0378">Hydrolase</keyword>
<dbReference type="InterPro" id="IPR050272">
    <property type="entry name" value="Isochorismatase-like_hydrls"/>
</dbReference>
<dbReference type="InterPro" id="IPR036380">
    <property type="entry name" value="Isochorismatase-like_sf"/>
</dbReference>
<dbReference type="OrthoDB" id="167809at2759"/>
<accession>A0A9P4TVS0</accession>
<dbReference type="Proteomes" id="UP000800235">
    <property type="component" value="Unassembled WGS sequence"/>
</dbReference>
<dbReference type="InterPro" id="IPR000868">
    <property type="entry name" value="Isochorismatase-like_dom"/>
</dbReference>
<evidence type="ECO:0000313" key="4">
    <source>
        <dbReference type="EMBL" id="KAF2424924.1"/>
    </source>
</evidence>
<keyword evidence="5" id="KW-1185">Reference proteome</keyword>
<dbReference type="GO" id="GO:0016787">
    <property type="term" value="F:hydrolase activity"/>
    <property type="evidence" value="ECO:0007669"/>
    <property type="project" value="UniProtKB-KW"/>
</dbReference>
<protein>
    <submittedName>
        <fullName evidence="4">Isochorismatase hydrolase</fullName>
    </submittedName>
</protein>
<name>A0A9P4TVS0_9PEZI</name>
<dbReference type="SUPFAM" id="SSF52499">
    <property type="entry name" value="Isochorismatase-like hydrolases"/>
    <property type="match status" value="1"/>
</dbReference>
<proteinExistence type="inferred from homology"/>
<comment type="caution">
    <text evidence="4">The sequence shown here is derived from an EMBL/GenBank/DDBJ whole genome shotgun (WGS) entry which is preliminary data.</text>
</comment>
<evidence type="ECO:0000256" key="2">
    <source>
        <dbReference type="ARBA" id="ARBA00022801"/>
    </source>
</evidence>
<dbReference type="Pfam" id="PF00857">
    <property type="entry name" value="Isochorismatase"/>
    <property type="match status" value="1"/>
</dbReference>
<dbReference type="PANTHER" id="PTHR43540:SF16">
    <property type="entry name" value="ISOCHORISMATASE-LIKE DOMAIN-CONTAINING PROTEIN"/>
    <property type="match status" value="1"/>
</dbReference>
<gene>
    <name evidence="4" type="ORF">EJ08DRAFT_736929</name>
</gene>
<dbReference type="PANTHER" id="PTHR43540">
    <property type="entry name" value="PEROXYUREIDOACRYLATE/UREIDOACRYLATE AMIDOHYDROLASE-RELATED"/>
    <property type="match status" value="1"/>
</dbReference>
<evidence type="ECO:0000313" key="5">
    <source>
        <dbReference type="Proteomes" id="UP000800235"/>
    </source>
</evidence>
<dbReference type="EMBL" id="MU007072">
    <property type="protein sequence ID" value="KAF2424924.1"/>
    <property type="molecule type" value="Genomic_DNA"/>
</dbReference>
<sequence length="207" mass="23529">MTYTPPNTAIVLIDPYNDFLHPEGKMYPMVADSLKETNTVKHIQELLVAARAHKIPVYYGLHQQYKAGFFDGWKHMKELHQSQKDNKVFEEGSWGAQFYEGMEPKLENGDVVVSKHWTSSSFQNTDLDFQLHQRDITKVVIAGMTTNACVESTARYAYDLGYHVTLLTDATAAFTKEQKDAATNIVWPLFASKLTTVGEYIQSLKQD</sequence>
<evidence type="ECO:0000256" key="1">
    <source>
        <dbReference type="ARBA" id="ARBA00006336"/>
    </source>
</evidence>
<dbReference type="AlphaFoldDB" id="A0A9P4TVS0"/>
<dbReference type="CDD" id="cd00431">
    <property type="entry name" value="cysteine_hydrolases"/>
    <property type="match status" value="1"/>
</dbReference>